<protein>
    <submittedName>
        <fullName evidence="2">Phosphatidylinositol 4-kinase type 2</fullName>
    </submittedName>
</protein>
<dbReference type="Proteomes" id="UP000887576">
    <property type="component" value="Unplaced"/>
</dbReference>
<evidence type="ECO:0000313" key="1">
    <source>
        <dbReference type="Proteomes" id="UP000887576"/>
    </source>
</evidence>
<reference evidence="2" key="1">
    <citation type="submission" date="2022-11" db="UniProtKB">
        <authorList>
            <consortium name="WormBaseParasite"/>
        </authorList>
    </citation>
    <scope>IDENTIFICATION</scope>
</reference>
<organism evidence="1 2">
    <name type="scientific">Panagrolaimus sp. JU765</name>
    <dbReference type="NCBI Taxonomy" id="591449"/>
    <lineage>
        <taxon>Eukaryota</taxon>
        <taxon>Metazoa</taxon>
        <taxon>Ecdysozoa</taxon>
        <taxon>Nematoda</taxon>
        <taxon>Chromadorea</taxon>
        <taxon>Rhabditida</taxon>
        <taxon>Tylenchina</taxon>
        <taxon>Panagrolaimomorpha</taxon>
        <taxon>Panagrolaimoidea</taxon>
        <taxon>Panagrolaimidae</taxon>
        <taxon>Panagrolaimus</taxon>
    </lineage>
</organism>
<accession>A0AC34QZF9</accession>
<dbReference type="WBParaSite" id="JU765_v2.g20701.t2">
    <property type="protein sequence ID" value="JU765_v2.g20701.t2"/>
    <property type="gene ID" value="JU765_v2.g20701"/>
</dbReference>
<sequence>MVDVASKERTSSQDASGNNHQEKISSNNNVPIIIESDGNVITDGKNGDNGQIQETSNDTNKKDDSKIKVNEKNDENIEVVDRVNGNVITDGKIVDNGQNQETSNDTNKKDDSKMKVNEKNDENIEVVDRSLHSSDESQRTLEKKISKFVATSTRQMVTNDQDKDFNEILQKAIQAIKVKVFPQLIPSGSSGSYFVYDEKKNFLAVFKPKDEEPFAALNPKWPKFFQRILCFCCFGRACLIPNHGYLSETGASLVDDRLGLNIVPKTRIVKLLSPTFFYGRGCIKQDIKPKEGSFQLFVHGYKSAADVLEEWNHKGTTGMSNEETETFTILFQKLCILDYVIRNTDRHNDNWLIRHVPNEEISIAAIDNGLAFPVKHPEYASRFRKFPFNWSELSWAKIPLNIELRERLLNLLTPSFVHNLCDDLKNLFRHDKTHNRLLTYSQLRVFRGQLYNLKEALEANEPPSEWSKREPILVMRKYKNRPTSDDWNKCFKKKPADFTNRIGLLEEGGEGFKLLALKNELRKV</sequence>
<evidence type="ECO:0000313" key="2">
    <source>
        <dbReference type="WBParaSite" id="JU765_v2.g20701.t2"/>
    </source>
</evidence>
<proteinExistence type="predicted"/>
<name>A0AC34QZF9_9BILA</name>